<organism evidence="2 3">
    <name type="scientific">Thioalkalicoccus limnaeus</name>
    <dbReference type="NCBI Taxonomy" id="120681"/>
    <lineage>
        <taxon>Bacteria</taxon>
        <taxon>Pseudomonadati</taxon>
        <taxon>Pseudomonadota</taxon>
        <taxon>Gammaproteobacteria</taxon>
        <taxon>Chromatiales</taxon>
        <taxon>Chromatiaceae</taxon>
        <taxon>Thioalkalicoccus</taxon>
    </lineage>
</organism>
<name>A0ABV4BEY6_9GAMM</name>
<evidence type="ECO:0000313" key="2">
    <source>
        <dbReference type="EMBL" id="MEY6432083.1"/>
    </source>
</evidence>
<keyword evidence="2" id="KW-0808">Transferase</keyword>
<feature type="region of interest" description="Disordered" evidence="1">
    <location>
        <begin position="134"/>
        <end position="165"/>
    </location>
</feature>
<evidence type="ECO:0000313" key="3">
    <source>
        <dbReference type="Proteomes" id="UP001564408"/>
    </source>
</evidence>
<dbReference type="Pfam" id="PF13444">
    <property type="entry name" value="Acetyltransf_5"/>
    <property type="match status" value="1"/>
</dbReference>
<evidence type="ECO:0000256" key="1">
    <source>
        <dbReference type="SAM" id="MobiDB-lite"/>
    </source>
</evidence>
<dbReference type="InterPro" id="IPR016181">
    <property type="entry name" value="Acyl_CoA_acyltransferase"/>
</dbReference>
<dbReference type="Proteomes" id="UP001564408">
    <property type="component" value="Unassembled WGS sequence"/>
</dbReference>
<comment type="caution">
    <text evidence="2">The sequence shown here is derived from an EMBL/GenBank/DDBJ whole genome shotgun (WGS) entry which is preliminary data.</text>
</comment>
<proteinExistence type="predicted"/>
<dbReference type="SUPFAM" id="SSF55729">
    <property type="entry name" value="Acyl-CoA N-acyltransferases (Nat)"/>
    <property type="match status" value="1"/>
</dbReference>
<feature type="compositionally biased region" description="Basic and acidic residues" evidence="1">
    <location>
        <begin position="147"/>
        <end position="158"/>
    </location>
</feature>
<dbReference type="InterPro" id="IPR022484">
    <property type="entry name" value="PEP-CTERM/exosrtase_acylTfrase"/>
</dbReference>
<dbReference type="NCBIfam" id="TIGR03694">
    <property type="entry name" value="exosort_acyl"/>
    <property type="match status" value="1"/>
</dbReference>
<gene>
    <name evidence="2" type="ORF">ABC977_06620</name>
</gene>
<dbReference type="Gene3D" id="3.40.630.30">
    <property type="match status" value="1"/>
</dbReference>
<protein>
    <submittedName>
        <fullName evidence="2">PEP-CTERM/exosortase system-associated acyltransferase</fullName>
    </submittedName>
</protein>
<keyword evidence="2" id="KW-0012">Acyltransferase</keyword>
<dbReference type="GO" id="GO:0016746">
    <property type="term" value="F:acyltransferase activity"/>
    <property type="evidence" value="ECO:0007669"/>
    <property type="project" value="UniProtKB-KW"/>
</dbReference>
<sequence>MSLDSIAVDAPARVGEQTDGFFVYFLARDSSELEAVYRMRYQVYCVERGFVSAAHCPGGVERDEYDDHSIHILATHRSGHPAGTARLVLPSPLGFPLMRYCTFSGEYEFLNDPRHPALAKFAEISRLAVSKTFRQREGDSEYGGPPRRPEDPRHDGRDFSLQPGDGPEILLGASRLIYQETKRRAITHWMVAMERGLHLMLKRIGFRFIPAGPEVDYYGPVRPYVTNTAEFERYLYHRRPNTLRYFVSGLDHGLVPDSFRDLGPG</sequence>
<dbReference type="RefSeq" id="WP_369666473.1">
    <property type="nucleotide sequence ID" value="NZ_JBDKXB010000006.1"/>
</dbReference>
<accession>A0ABV4BEY6</accession>
<dbReference type="EMBL" id="JBDKXB010000006">
    <property type="protein sequence ID" value="MEY6432083.1"/>
    <property type="molecule type" value="Genomic_DNA"/>
</dbReference>
<keyword evidence="3" id="KW-1185">Reference proteome</keyword>
<reference evidence="2 3" key="1">
    <citation type="submission" date="2024-05" db="EMBL/GenBank/DDBJ databases">
        <title>Genome Sequence and Characterization of the New Strain Purple Sulfur Bacterium of Genus Thioalkalicoccus.</title>
        <authorList>
            <person name="Bryantseva I.A."/>
            <person name="Kyndt J.A."/>
            <person name="Imhoff J.F."/>
        </authorList>
    </citation>
    <scope>NUCLEOTIDE SEQUENCE [LARGE SCALE GENOMIC DNA]</scope>
    <source>
        <strain evidence="2 3">Um2</strain>
    </source>
</reference>